<dbReference type="InterPro" id="IPR047618">
    <property type="entry name" value="QOR-like"/>
</dbReference>
<reference evidence="4 5" key="2">
    <citation type="submission" date="2019-02" db="EMBL/GenBank/DDBJ databases">
        <title>'Lichenibacterium ramalinii' gen. nov. sp. nov., 'Lichenibacterium minor' gen. nov. sp. nov.</title>
        <authorList>
            <person name="Pankratov T."/>
        </authorList>
    </citation>
    <scope>NUCLEOTIDE SEQUENCE [LARGE SCALE GENOMIC DNA]</scope>
    <source>
        <strain evidence="4 5">RmlP001</strain>
    </source>
</reference>
<feature type="domain" description="Enoyl reductase (ER)" evidence="3">
    <location>
        <begin position="11"/>
        <end position="321"/>
    </location>
</feature>
<name>A0A4Q2R8J3_9HYPH</name>
<keyword evidence="5" id="KW-1185">Reference proteome</keyword>
<dbReference type="InterPro" id="IPR011032">
    <property type="entry name" value="GroES-like_sf"/>
</dbReference>
<comment type="caution">
    <text evidence="4">The sequence shown here is derived from an EMBL/GenBank/DDBJ whole genome shotgun (WGS) entry which is preliminary data.</text>
</comment>
<keyword evidence="2" id="KW-0560">Oxidoreductase</keyword>
<dbReference type="SUPFAM" id="SSF51735">
    <property type="entry name" value="NAD(P)-binding Rossmann-fold domains"/>
    <property type="match status" value="1"/>
</dbReference>
<dbReference type="PANTHER" id="PTHR48106:SF13">
    <property type="entry name" value="QUINONE OXIDOREDUCTASE-RELATED"/>
    <property type="match status" value="1"/>
</dbReference>
<evidence type="ECO:0000259" key="3">
    <source>
        <dbReference type="SMART" id="SM00829"/>
    </source>
</evidence>
<sequence>MAKTIRIHAFGGPEVLTVEDLDLAAPRPGEVRIRQRAVGLNFIDVYQRQGVYPNALPLVLGNEAAGDVVAIGPDVTEFAPGDRVAYGTALGAYAEERNVPARLLVHLPEAVSYEVGAVMMLKGLTAQYLLRQTYPVKPGDTILVHAAAGGVGLFLCQWGHALGATVIGTAGSPEKCDLARQHGADHCIDYRREDFAARVKEITDGALCHVVYDAIGKATFPASLDCLRPMGMFASYGAASGAIEAFDINLLARKGSLFATRPSLFAYAAKREALVAMTEDLTTAIGSGAVRPEIHARTPLAEVAEAHRALEARETTGSTILVP</sequence>
<dbReference type="Proteomes" id="UP000289411">
    <property type="component" value="Unassembled WGS sequence"/>
</dbReference>
<organism evidence="4 5">
    <name type="scientific">Lichenibacterium ramalinae</name>
    <dbReference type="NCBI Taxonomy" id="2316527"/>
    <lineage>
        <taxon>Bacteria</taxon>
        <taxon>Pseudomonadati</taxon>
        <taxon>Pseudomonadota</taxon>
        <taxon>Alphaproteobacteria</taxon>
        <taxon>Hyphomicrobiales</taxon>
        <taxon>Lichenihabitantaceae</taxon>
        <taxon>Lichenibacterium</taxon>
    </lineage>
</organism>
<proteinExistence type="predicted"/>
<dbReference type="Gene3D" id="3.40.50.720">
    <property type="entry name" value="NAD(P)-binding Rossmann-like Domain"/>
    <property type="match status" value="1"/>
</dbReference>
<evidence type="ECO:0000313" key="4">
    <source>
        <dbReference type="EMBL" id="RYB02093.1"/>
    </source>
</evidence>
<dbReference type="SUPFAM" id="SSF50129">
    <property type="entry name" value="GroES-like"/>
    <property type="match status" value="1"/>
</dbReference>
<dbReference type="FunFam" id="3.40.50.720:FF:000053">
    <property type="entry name" value="Quinone oxidoreductase 1"/>
    <property type="match status" value="1"/>
</dbReference>
<dbReference type="Gene3D" id="3.90.180.10">
    <property type="entry name" value="Medium-chain alcohol dehydrogenases, catalytic domain"/>
    <property type="match status" value="1"/>
</dbReference>
<dbReference type="PANTHER" id="PTHR48106">
    <property type="entry name" value="QUINONE OXIDOREDUCTASE PIG3-RELATED"/>
    <property type="match status" value="1"/>
</dbReference>
<dbReference type="InterPro" id="IPR020843">
    <property type="entry name" value="ER"/>
</dbReference>
<evidence type="ECO:0000313" key="5">
    <source>
        <dbReference type="Proteomes" id="UP000289411"/>
    </source>
</evidence>
<dbReference type="InterPro" id="IPR013149">
    <property type="entry name" value="ADH-like_C"/>
</dbReference>
<dbReference type="GO" id="GO:0070402">
    <property type="term" value="F:NADPH binding"/>
    <property type="evidence" value="ECO:0007669"/>
    <property type="project" value="TreeGrafter"/>
</dbReference>
<dbReference type="OrthoDB" id="9805883at2"/>
<protein>
    <submittedName>
        <fullName evidence="4">Quinone oxidoreductase</fullName>
    </submittedName>
</protein>
<dbReference type="RefSeq" id="WP_129221460.1">
    <property type="nucleotide sequence ID" value="NZ_QYBC01000023.1"/>
</dbReference>
<dbReference type="Pfam" id="PF08240">
    <property type="entry name" value="ADH_N"/>
    <property type="match status" value="1"/>
</dbReference>
<dbReference type="GO" id="GO:0035925">
    <property type="term" value="F:mRNA 3'-UTR AU-rich region binding"/>
    <property type="evidence" value="ECO:0007669"/>
    <property type="project" value="TreeGrafter"/>
</dbReference>
<dbReference type="NCBIfam" id="NF008024">
    <property type="entry name" value="PRK10754.1"/>
    <property type="match status" value="1"/>
</dbReference>
<gene>
    <name evidence="4" type="ORF">D3272_22460</name>
</gene>
<accession>A0A4Q2R8J3</accession>
<dbReference type="EMBL" id="QYBC01000023">
    <property type="protein sequence ID" value="RYB02093.1"/>
    <property type="molecule type" value="Genomic_DNA"/>
</dbReference>
<dbReference type="AlphaFoldDB" id="A0A4Q2R8J3"/>
<reference evidence="4 5" key="1">
    <citation type="submission" date="2018-09" db="EMBL/GenBank/DDBJ databases">
        <authorList>
            <person name="Grouzdev D.S."/>
            <person name="Krutkina M.S."/>
        </authorList>
    </citation>
    <scope>NUCLEOTIDE SEQUENCE [LARGE SCALE GENOMIC DNA]</scope>
    <source>
        <strain evidence="4 5">RmlP001</strain>
    </source>
</reference>
<dbReference type="GO" id="GO:0005829">
    <property type="term" value="C:cytosol"/>
    <property type="evidence" value="ECO:0007669"/>
    <property type="project" value="TreeGrafter"/>
</dbReference>
<dbReference type="CDD" id="cd05286">
    <property type="entry name" value="QOR2"/>
    <property type="match status" value="1"/>
</dbReference>
<dbReference type="SMART" id="SM00829">
    <property type="entry name" value="PKS_ER"/>
    <property type="match status" value="1"/>
</dbReference>
<dbReference type="GO" id="GO:0003960">
    <property type="term" value="F:quinone reductase (NADPH) activity"/>
    <property type="evidence" value="ECO:0007669"/>
    <property type="project" value="InterPro"/>
</dbReference>
<dbReference type="InterPro" id="IPR013154">
    <property type="entry name" value="ADH-like_N"/>
</dbReference>
<dbReference type="InterPro" id="IPR036291">
    <property type="entry name" value="NAD(P)-bd_dom_sf"/>
</dbReference>
<dbReference type="Pfam" id="PF00107">
    <property type="entry name" value="ADH_zinc_N"/>
    <property type="match status" value="1"/>
</dbReference>
<keyword evidence="1" id="KW-0521">NADP</keyword>
<evidence type="ECO:0000256" key="2">
    <source>
        <dbReference type="ARBA" id="ARBA00023002"/>
    </source>
</evidence>
<evidence type="ECO:0000256" key="1">
    <source>
        <dbReference type="ARBA" id="ARBA00022857"/>
    </source>
</evidence>